<dbReference type="InterPro" id="IPR029058">
    <property type="entry name" value="AB_hydrolase_fold"/>
</dbReference>
<protein>
    <recommendedName>
        <fullName evidence="2">AB hydrolase-1 domain-containing protein</fullName>
    </recommendedName>
</protein>
<evidence type="ECO:0000313" key="4">
    <source>
        <dbReference type="EMBL" id="WPA96327.1"/>
    </source>
</evidence>
<dbReference type="Proteomes" id="UP001302367">
    <property type="component" value="Chromosome 1"/>
</dbReference>
<dbReference type="EMBL" id="CP134184">
    <property type="protein sequence ID" value="WPA96327.1"/>
    <property type="molecule type" value="Genomic_DNA"/>
</dbReference>
<evidence type="ECO:0000256" key="1">
    <source>
        <dbReference type="SAM" id="SignalP"/>
    </source>
</evidence>
<dbReference type="Pfam" id="PF12697">
    <property type="entry name" value="Abhydrolase_6"/>
    <property type="match status" value="1"/>
</dbReference>
<dbReference type="AlphaFoldDB" id="A0A2G5IAZ8"/>
<evidence type="ECO:0000313" key="5">
    <source>
        <dbReference type="Proteomes" id="UP000230605"/>
    </source>
</evidence>
<proteinExistence type="predicted"/>
<feature type="domain" description="AB hydrolase-1" evidence="2">
    <location>
        <begin position="98"/>
        <end position="355"/>
    </location>
</feature>
<sequence>MKSFTTVAVVAAIAATASAKKCQNITVPVTISARNGYFDPAIVPATDIDVTNIILDLGQLGKNYTQAQLKSYKTVHGSYELATTYCAPDKGDPNVVQVLTHGVGFDRSYWDLPFNNYNYSYVNEAVDHYGYATFSHDRLGIGMSSKGDPLNEIQVLLEVAALKALTDKLRAGQIANVPKFQKVLHVGHSFGSIMSYALTAQYPTISDGLGLTGFSQNGSFIASFLNGNNFRQANAFPQFAQLPKGYFAPASEQGVQLSFLSPGDFDPALLPVFFKTGQPVTIGELLTQGGAAGAPNPIKAPVHIVTGERDIPFCGGNCFSAPTGLQSIPESSKAMFKNACPFKVSIIPRAGHGLNQLYSHVQTYKEILDFFVQNGVAPGGYQPPYGGKPHGY</sequence>
<gene>
    <name evidence="3" type="ORF">CB0940_00900</name>
    <name evidence="4" type="ORF">RHO25_000934</name>
</gene>
<keyword evidence="6" id="KW-1185">Reference proteome</keyword>
<dbReference type="OrthoDB" id="190201at2759"/>
<dbReference type="InterPro" id="IPR000073">
    <property type="entry name" value="AB_hydrolase_1"/>
</dbReference>
<feature type="signal peptide" evidence="1">
    <location>
        <begin position="1"/>
        <end position="19"/>
    </location>
</feature>
<accession>A0A2G5IAZ8</accession>
<keyword evidence="1" id="KW-0732">Signal</keyword>
<evidence type="ECO:0000259" key="2">
    <source>
        <dbReference type="Pfam" id="PF12697"/>
    </source>
</evidence>
<feature type="chain" id="PRO_5013687031" description="AB hydrolase-1 domain-containing protein" evidence="1">
    <location>
        <begin position="20"/>
        <end position="392"/>
    </location>
</feature>
<dbReference type="SUPFAM" id="SSF53474">
    <property type="entry name" value="alpha/beta-Hydrolases"/>
    <property type="match status" value="1"/>
</dbReference>
<name>A0A2G5IAZ8_CERBT</name>
<dbReference type="Proteomes" id="UP000230605">
    <property type="component" value="Chromosome 1"/>
</dbReference>
<reference evidence="4 6" key="2">
    <citation type="submission" date="2023-09" db="EMBL/GenBank/DDBJ databases">
        <title>Complete-Gapless Cercospora beticola genome.</title>
        <authorList>
            <person name="Wyatt N.A."/>
            <person name="Spanner R.E."/>
            <person name="Bolton M.D."/>
        </authorList>
    </citation>
    <scope>NUCLEOTIDE SEQUENCE [LARGE SCALE GENOMIC DNA]</scope>
    <source>
        <strain evidence="4">Cb09-40</strain>
    </source>
</reference>
<dbReference type="EMBL" id="LKMD01000100">
    <property type="protein sequence ID" value="PIB01862.1"/>
    <property type="molecule type" value="Genomic_DNA"/>
</dbReference>
<evidence type="ECO:0000313" key="6">
    <source>
        <dbReference type="Proteomes" id="UP001302367"/>
    </source>
</evidence>
<organism evidence="3 5">
    <name type="scientific">Cercospora beticola</name>
    <name type="common">Sugarbeet leaf spot fungus</name>
    <dbReference type="NCBI Taxonomy" id="122368"/>
    <lineage>
        <taxon>Eukaryota</taxon>
        <taxon>Fungi</taxon>
        <taxon>Dikarya</taxon>
        <taxon>Ascomycota</taxon>
        <taxon>Pezizomycotina</taxon>
        <taxon>Dothideomycetes</taxon>
        <taxon>Dothideomycetidae</taxon>
        <taxon>Mycosphaerellales</taxon>
        <taxon>Mycosphaerellaceae</taxon>
        <taxon>Cercospora</taxon>
    </lineage>
</organism>
<dbReference type="Gene3D" id="3.40.50.1820">
    <property type="entry name" value="alpha/beta hydrolase"/>
    <property type="match status" value="1"/>
</dbReference>
<reference evidence="3 5" key="1">
    <citation type="submission" date="2015-10" db="EMBL/GenBank/DDBJ databases">
        <title>The cercosporin biosynthetic gene cluster was horizontally transferred to several fungal lineages and shown to be expanded in Cercospora beticola based on microsynteny with recipient genomes.</title>
        <authorList>
            <person name="De Jonge R."/>
            <person name="Ebert M.K."/>
            <person name="Suttle J.C."/>
            <person name="Jurick Ii W.M."/>
            <person name="Secor G.A."/>
            <person name="Thomma B.P."/>
            <person name="Van De Peer Y."/>
            <person name="Bolton M.D."/>
        </authorList>
    </citation>
    <scope>NUCLEOTIDE SEQUENCE [LARGE SCALE GENOMIC DNA]</scope>
    <source>
        <strain evidence="3 5">09-40</strain>
    </source>
</reference>
<evidence type="ECO:0000313" key="3">
    <source>
        <dbReference type="EMBL" id="PIB01862.1"/>
    </source>
</evidence>